<comment type="caution">
    <text evidence="2">The sequence shown here is derived from an EMBL/GenBank/DDBJ whole genome shotgun (WGS) entry which is preliminary data.</text>
</comment>
<evidence type="ECO:0000313" key="2">
    <source>
        <dbReference type="EMBL" id="GII39234.1"/>
    </source>
</evidence>
<keyword evidence="2" id="KW-0808">Transferase</keyword>
<dbReference type="InterPro" id="IPR002213">
    <property type="entry name" value="UDP_glucos_trans"/>
</dbReference>
<dbReference type="GO" id="GO:0008194">
    <property type="term" value="F:UDP-glycosyltransferase activity"/>
    <property type="evidence" value="ECO:0007669"/>
    <property type="project" value="InterPro"/>
</dbReference>
<keyword evidence="3" id="KW-1185">Reference proteome</keyword>
<dbReference type="CDD" id="cd03784">
    <property type="entry name" value="GT1_Gtf-like"/>
    <property type="match status" value="1"/>
</dbReference>
<feature type="domain" description="Erythromycin biosynthesis protein CIII-like C-terminal" evidence="1">
    <location>
        <begin position="281"/>
        <end position="387"/>
    </location>
</feature>
<dbReference type="FunFam" id="3.40.50.2000:FF:000072">
    <property type="entry name" value="Glycosyl transferase"/>
    <property type="match status" value="1"/>
</dbReference>
<name>A0A8J3U628_9ACTN</name>
<dbReference type="AlphaFoldDB" id="A0A8J3U628"/>
<dbReference type="PANTHER" id="PTHR21015">
    <property type="entry name" value="UDP-N-ACETYLGLUCOSAMINE--N-ACETYLMURAMYL-(PENTAPEPTIDE) PYROPHOSPHORYL-UNDECAPRENOL N-ACETYLGLUCOSAMINE TRANSFERASE 1"/>
    <property type="match status" value="1"/>
</dbReference>
<sequence length="406" mass="43047">MAEIILAASPFHGHVAPILTVAADLIRRGHEVAVLTGTKFKKRTEAAGARFVPLPAEADIDEGQMDRDFPGRGQLPPGPAQLGFDVKHVFGDPVPAQYDALRSLLAEFPATAVISDALFIGALPLSLAAERRSRPTTVALGVSPTFPATGWGPEVEVDAQRHLGELFRSVGVTLPGFVLAGLMSVPDHYLQLTVPGFEFPRDDLPGSFRFVGPLPPAPAPAFDRPSWWKELLDDRPVVVTTQGTFANTDLEELVVPTLRVLADSDALVVAATARSGGAELVRAAMGEVPANARVADFIPFDLLLPHADVLVTNGGYGGVHTALRHGVPLVVGGATEDKPRIAARVEWSGTGVNLGTATPDDAALRTAVDTVLSTPSYRARAQELREEFGRFDALQSIADLVEGPAR</sequence>
<dbReference type="Proteomes" id="UP000622547">
    <property type="component" value="Unassembled WGS sequence"/>
</dbReference>
<dbReference type="RefSeq" id="WP_204074821.1">
    <property type="nucleotide sequence ID" value="NZ_BAABHI010000003.1"/>
</dbReference>
<dbReference type="GO" id="GO:0016758">
    <property type="term" value="F:hexosyltransferase activity"/>
    <property type="evidence" value="ECO:0007669"/>
    <property type="project" value="UniProtKB-ARBA"/>
</dbReference>
<proteinExistence type="predicted"/>
<reference evidence="2 3" key="1">
    <citation type="submission" date="2021-01" db="EMBL/GenBank/DDBJ databases">
        <title>Whole genome shotgun sequence of Planotetraspora phitsanulokensis NBRC 104273.</title>
        <authorList>
            <person name="Komaki H."/>
            <person name="Tamura T."/>
        </authorList>
    </citation>
    <scope>NUCLEOTIDE SEQUENCE [LARGE SCALE GENOMIC DNA]</scope>
    <source>
        <strain evidence="2 3">NBRC 104273</strain>
    </source>
</reference>
<dbReference type="InterPro" id="IPR010610">
    <property type="entry name" value="EryCIII-like_C"/>
</dbReference>
<dbReference type="Pfam" id="PF06722">
    <property type="entry name" value="EryCIII-like_C"/>
    <property type="match status" value="1"/>
</dbReference>
<dbReference type="Gene3D" id="3.40.50.2000">
    <property type="entry name" value="Glycogen Phosphorylase B"/>
    <property type="match status" value="2"/>
</dbReference>
<evidence type="ECO:0000313" key="3">
    <source>
        <dbReference type="Proteomes" id="UP000622547"/>
    </source>
</evidence>
<accession>A0A8J3U628</accession>
<dbReference type="SUPFAM" id="SSF53756">
    <property type="entry name" value="UDP-Glycosyltransferase/glycogen phosphorylase"/>
    <property type="match status" value="1"/>
</dbReference>
<protein>
    <submittedName>
        <fullName evidence="2">Glycosyl transferase</fullName>
    </submittedName>
</protein>
<evidence type="ECO:0000259" key="1">
    <source>
        <dbReference type="Pfam" id="PF06722"/>
    </source>
</evidence>
<organism evidence="2 3">
    <name type="scientific">Planotetraspora phitsanulokensis</name>
    <dbReference type="NCBI Taxonomy" id="575192"/>
    <lineage>
        <taxon>Bacteria</taxon>
        <taxon>Bacillati</taxon>
        <taxon>Actinomycetota</taxon>
        <taxon>Actinomycetes</taxon>
        <taxon>Streptosporangiales</taxon>
        <taxon>Streptosporangiaceae</taxon>
        <taxon>Planotetraspora</taxon>
    </lineage>
</organism>
<dbReference type="EMBL" id="BOOP01000019">
    <property type="protein sequence ID" value="GII39234.1"/>
    <property type="molecule type" value="Genomic_DNA"/>
</dbReference>
<dbReference type="PANTHER" id="PTHR21015:SF22">
    <property type="entry name" value="GLYCOSYLTRANSFERASE"/>
    <property type="match status" value="1"/>
</dbReference>
<gene>
    <name evidence="2" type="ORF">Pph01_42370</name>
</gene>